<name>A0A4U6BRR9_9BRAD</name>
<dbReference type="Gene3D" id="3.30.160.140">
    <property type="entry name" value="Shew3726-like"/>
    <property type="match status" value="1"/>
</dbReference>
<evidence type="ECO:0000313" key="1">
    <source>
        <dbReference type="EMBL" id="TKT73222.1"/>
    </source>
</evidence>
<dbReference type="Proteomes" id="UP000034832">
    <property type="component" value="Unassembled WGS sequence"/>
</dbReference>
<dbReference type="InterPro" id="IPR036692">
    <property type="entry name" value="Shew3726-like_sf"/>
</dbReference>
<comment type="caution">
    <text evidence="1">The sequence shown here is derived from an EMBL/GenBank/DDBJ whole genome shotgun (WGS) entry which is preliminary data.</text>
</comment>
<gene>
    <name evidence="1" type="ORF">YH63_018320</name>
</gene>
<accession>A0A4U6BRR9</accession>
<protein>
    <submittedName>
        <fullName evidence="1">DUF1488 family protein</fullName>
    </submittedName>
</protein>
<sequence>MAVVSGDYVDFVVRYGGNTERCRITEAALLNRERADKEHLNHGQLIAIFVKHRAEIEYLAIAKMQREEHSDQGFVLTTDDLNP</sequence>
<keyword evidence="2" id="KW-1185">Reference proteome</keyword>
<dbReference type="InterPro" id="IPR009962">
    <property type="entry name" value="DUF1488"/>
</dbReference>
<proteinExistence type="predicted"/>
<organism evidence="1 2">
    <name type="scientific">Afipia massiliensis</name>
    <dbReference type="NCBI Taxonomy" id="211460"/>
    <lineage>
        <taxon>Bacteria</taxon>
        <taxon>Pseudomonadati</taxon>
        <taxon>Pseudomonadota</taxon>
        <taxon>Alphaproteobacteria</taxon>
        <taxon>Hyphomicrobiales</taxon>
        <taxon>Nitrobacteraceae</taxon>
        <taxon>Afipia</taxon>
    </lineage>
</organism>
<dbReference type="AlphaFoldDB" id="A0A4U6BRR9"/>
<dbReference type="Pfam" id="PF07369">
    <property type="entry name" value="DUF1488"/>
    <property type="match status" value="1"/>
</dbReference>
<dbReference type="SUPFAM" id="SSF160272">
    <property type="entry name" value="Shew3726-like"/>
    <property type="match status" value="1"/>
</dbReference>
<evidence type="ECO:0000313" key="2">
    <source>
        <dbReference type="Proteomes" id="UP000034832"/>
    </source>
</evidence>
<dbReference type="OrthoDB" id="8127577at2"/>
<reference evidence="1" key="1">
    <citation type="submission" date="2019-04" db="EMBL/GenBank/DDBJ databases">
        <title>Whole genome sequencing of cave bacteria.</title>
        <authorList>
            <person name="Gan H.M."/>
            <person name="Barton H."/>
            <person name="Savka M.A."/>
        </authorList>
    </citation>
    <scope>NUCLEOTIDE SEQUENCE [LARGE SCALE GENOMIC DNA]</scope>
    <source>
        <strain evidence="1">LC387</strain>
    </source>
</reference>
<dbReference type="RefSeq" id="WP_046826367.1">
    <property type="nucleotide sequence ID" value="NZ_LBIA02000001.1"/>
</dbReference>
<dbReference type="EMBL" id="LBIA02000001">
    <property type="protein sequence ID" value="TKT73222.1"/>
    <property type="molecule type" value="Genomic_DNA"/>
</dbReference>